<dbReference type="InParanoid" id="F4W7R6"/>
<reference evidence="2" key="1">
    <citation type="submission" date="2011-02" db="EMBL/GenBank/DDBJ databases">
        <title>The genome of the leaf-cutting ant Acromyrmex echinatior suggests key adaptations to social evolution and fungus farming.</title>
        <authorList>
            <person name="Nygaard S."/>
            <person name="Zhang G."/>
        </authorList>
    </citation>
    <scope>NUCLEOTIDE SEQUENCE</scope>
</reference>
<name>F4W7R6_ACREC</name>
<sequence length="140" mass="15988">MVFRSFLHMKVSMNSSSNLHNIMFFKLLQAHMSFFHNNTSDTFYYIIFQAQAERGLEWQNGGGHSTLQEQREPRGHEVARKDPAASRTSRARICDTGMTRFPRLAEPWSHVQIRHDKAPWRGYEPCVPPGSAPGICAVAI</sequence>
<accession>F4W7R6</accession>
<dbReference type="EMBL" id="GL887862">
    <property type="protein sequence ID" value="EGI69757.1"/>
    <property type="molecule type" value="Genomic_DNA"/>
</dbReference>
<gene>
    <name evidence="2" type="ORF">G5I_01470</name>
</gene>
<feature type="compositionally biased region" description="Basic and acidic residues" evidence="1">
    <location>
        <begin position="69"/>
        <end position="84"/>
    </location>
</feature>
<evidence type="ECO:0000313" key="3">
    <source>
        <dbReference type="Proteomes" id="UP000007755"/>
    </source>
</evidence>
<dbReference type="Proteomes" id="UP000007755">
    <property type="component" value="Unassembled WGS sequence"/>
</dbReference>
<evidence type="ECO:0000313" key="2">
    <source>
        <dbReference type="EMBL" id="EGI69757.1"/>
    </source>
</evidence>
<feature type="region of interest" description="Disordered" evidence="1">
    <location>
        <begin position="59"/>
        <end position="89"/>
    </location>
</feature>
<protein>
    <submittedName>
        <fullName evidence="2">Uncharacterized protein</fullName>
    </submittedName>
</protein>
<dbReference type="AlphaFoldDB" id="F4W7R6"/>
<proteinExistence type="predicted"/>
<keyword evidence="3" id="KW-1185">Reference proteome</keyword>
<evidence type="ECO:0000256" key="1">
    <source>
        <dbReference type="SAM" id="MobiDB-lite"/>
    </source>
</evidence>
<organism evidence="3">
    <name type="scientific">Acromyrmex echinatior</name>
    <name type="common">Panamanian leafcutter ant</name>
    <name type="synonym">Acromyrmex octospinosus echinatior</name>
    <dbReference type="NCBI Taxonomy" id="103372"/>
    <lineage>
        <taxon>Eukaryota</taxon>
        <taxon>Metazoa</taxon>
        <taxon>Ecdysozoa</taxon>
        <taxon>Arthropoda</taxon>
        <taxon>Hexapoda</taxon>
        <taxon>Insecta</taxon>
        <taxon>Pterygota</taxon>
        <taxon>Neoptera</taxon>
        <taxon>Endopterygota</taxon>
        <taxon>Hymenoptera</taxon>
        <taxon>Apocrita</taxon>
        <taxon>Aculeata</taxon>
        <taxon>Formicoidea</taxon>
        <taxon>Formicidae</taxon>
        <taxon>Myrmicinae</taxon>
        <taxon>Acromyrmex</taxon>
    </lineage>
</organism>